<dbReference type="RefSeq" id="WP_381217285.1">
    <property type="nucleotide sequence ID" value="NZ_JBHSPC010000085.1"/>
</dbReference>
<organism evidence="2 3">
    <name type="scientific">Streptomyces incanus</name>
    <dbReference type="NCBI Taxonomy" id="887453"/>
    <lineage>
        <taxon>Bacteria</taxon>
        <taxon>Bacillati</taxon>
        <taxon>Actinomycetota</taxon>
        <taxon>Actinomycetes</taxon>
        <taxon>Kitasatosporales</taxon>
        <taxon>Streptomycetaceae</taxon>
        <taxon>Streptomyces</taxon>
    </lineage>
</organism>
<feature type="compositionally biased region" description="Low complexity" evidence="1">
    <location>
        <begin position="53"/>
        <end position="65"/>
    </location>
</feature>
<dbReference type="EMBL" id="JBHSPC010000085">
    <property type="protein sequence ID" value="MFC5673436.1"/>
    <property type="molecule type" value="Genomic_DNA"/>
</dbReference>
<feature type="compositionally biased region" description="Basic and acidic residues" evidence="1">
    <location>
        <begin position="40"/>
        <end position="52"/>
    </location>
</feature>
<evidence type="ECO:0000313" key="3">
    <source>
        <dbReference type="Proteomes" id="UP001596183"/>
    </source>
</evidence>
<feature type="region of interest" description="Disordered" evidence="1">
    <location>
        <begin position="29"/>
        <end position="75"/>
    </location>
</feature>
<reference evidence="3" key="1">
    <citation type="journal article" date="2019" name="Int. J. Syst. Evol. Microbiol.">
        <title>The Global Catalogue of Microorganisms (GCM) 10K type strain sequencing project: providing services to taxonomists for standard genome sequencing and annotation.</title>
        <authorList>
            <consortium name="The Broad Institute Genomics Platform"/>
            <consortium name="The Broad Institute Genome Sequencing Center for Infectious Disease"/>
            <person name="Wu L."/>
            <person name="Ma J."/>
        </authorList>
    </citation>
    <scope>NUCLEOTIDE SEQUENCE [LARGE SCALE GENOMIC DNA]</scope>
    <source>
        <strain evidence="3">JCM 13852</strain>
    </source>
</reference>
<dbReference type="Proteomes" id="UP001596183">
    <property type="component" value="Unassembled WGS sequence"/>
</dbReference>
<evidence type="ECO:0000256" key="1">
    <source>
        <dbReference type="SAM" id="MobiDB-lite"/>
    </source>
</evidence>
<protein>
    <submittedName>
        <fullName evidence="2">Uncharacterized protein</fullName>
    </submittedName>
</protein>
<name>A0ABW0XX01_9ACTN</name>
<sequence length="75" mass="7467">MPPSTDLAGTRTGKEPRTAVFLGVVGALSDGAPAEPSRLPGDDVARRPDRPGHAAALAARPAGRASTGPGPGSWI</sequence>
<gene>
    <name evidence="2" type="ORF">ACFP2V_26030</name>
</gene>
<proteinExistence type="predicted"/>
<comment type="caution">
    <text evidence="2">The sequence shown here is derived from an EMBL/GenBank/DDBJ whole genome shotgun (WGS) entry which is preliminary data.</text>
</comment>
<evidence type="ECO:0000313" key="2">
    <source>
        <dbReference type="EMBL" id="MFC5673436.1"/>
    </source>
</evidence>
<accession>A0ABW0XX01</accession>
<keyword evidence="3" id="KW-1185">Reference proteome</keyword>